<comment type="caution">
    <text evidence="4">The sequence shown here is derived from an EMBL/GenBank/DDBJ whole genome shotgun (WGS) entry which is preliminary data.</text>
</comment>
<dbReference type="InterPro" id="IPR046357">
    <property type="entry name" value="PPIase_dom_sf"/>
</dbReference>
<evidence type="ECO:0000313" key="5">
    <source>
        <dbReference type="Proteomes" id="UP000050501"/>
    </source>
</evidence>
<reference evidence="4 5" key="1">
    <citation type="submission" date="2015-07" db="EMBL/GenBank/DDBJ databases">
        <title>Genome sequence of Levilinea saccharolytica DSM 16555.</title>
        <authorList>
            <person name="Hemp J."/>
            <person name="Ward L.M."/>
            <person name="Pace L.A."/>
            <person name="Fischer W.W."/>
        </authorList>
    </citation>
    <scope>NUCLEOTIDE SEQUENCE [LARGE SCALE GENOMIC DNA]</scope>
    <source>
        <strain evidence="4 5">KIBI-1</strain>
    </source>
</reference>
<feature type="domain" description="PpiC" evidence="3">
    <location>
        <begin position="179"/>
        <end position="265"/>
    </location>
</feature>
<evidence type="ECO:0000256" key="2">
    <source>
        <dbReference type="SAM" id="SignalP"/>
    </source>
</evidence>
<dbReference type="PROSITE" id="PS51257">
    <property type="entry name" value="PROKAR_LIPOPROTEIN"/>
    <property type="match status" value="1"/>
</dbReference>
<dbReference type="PROSITE" id="PS50198">
    <property type="entry name" value="PPIC_PPIASE_2"/>
    <property type="match status" value="1"/>
</dbReference>
<keyword evidence="1" id="KW-0697">Rotamase</keyword>
<dbReference type="InterPro" id="IPR000297">
    <property type="entry name" value="PPIase_PpiC"/>
</dbReference>
<keyword evidence="2" id="KW-0732">Signal</keyword>
<dbReference type="PANTHER" id="PTHR47245">
    <property type="entry name" value="PEPTIDYLPROLYL ISOMERASE"/>
    <property type="match status" value="1"/>
</dbReference>
<dbReference type="Pfam" id="PF13624">
    <property type="entry name" value="SurA_N_3"/>
    <property type="match status" value="1"/>
</dbReference>
<dbReference type="SUPFAM" id="SSF54534">
    <property type="entry name" value="FKBP-like"/>
    <property type="match status" value="1"/>
</dbReference>
<keyword evidence="5" id="KW-1185">Reference proteome</keyword>
<feature type="chain" id="PRO_5006133294" description="PpiC domain-containing protein" evidence="2">
    <location>
        <begin position="27"/>
        <end position="303"/>
    </location>
</feature>
<evidence type="ECO:0000259" key="3">
    <source>
        <dbReference type="PROSITE" id="PS50198"/>
    </source>
</evidence>
<sequence>MRTKTPFFWLLILGAALLMGACTPNAEPAPTVPAGDTPIPTLPQPTSTVTPTPEPAAVVVNGERVTLAEFEEELARFTAAQEALGQTVSADAARERVLNELIEQTLMAQAAVEGGFQANEAQVTARIDALAAKLGGADALRAWWERNGYTEDSFRRALARQMAAAWQREQLAASVGKNVEQVHARQILAYQRENAEKALEELRAGADFATIAARFDPQTGGELGWFPRGYLLQPAVEEAAFSLEPMSYSEIIETPLGFHIVQVLERGASHALTPDARLRLAEEAVAKWLKEARAKSAIEVLTP</sequence>
<dbReference type="Gene3D" id="1.10.4030.10">
    <property type="entry name" value="Porin chaperone SurA, peptide-binding domain"/>
    <property type="match status" value="1"/>
</dbReference>
<dbReference type="AlphaFoldDB" id="A0A0P6XZA3"/>
<dbReference type="STRING" id="229921.ADN01_14860"/>
<dbReference type="Gene3D" id="3.10.50.40">
    <property type="match status" value="1"/>
</dbReference>
<dbReference type="EMBL" id="LGCM01000055">
    <property type="protein sequence ID" value="KPL78475.1"/>
    <property type="molecule type" value="Genomic_DNA"/>
</dbReference>
<dbReference type="Pfam" id="PF00639">
    <property type="entry name" value="Rotamase"/>
    <property type="match status" value="1"/>
</dbReference>
<gene>
    <name evidence="4" type="ORF">ADN01_14860</name>
</gene>
<dbReference type="InterPro" id="IPR050245">
    <property type="entry name" value="PrsA_foldase"/>
</dbReference>
<dbReference type="RefSeq" id="WP_062418842.1">
    <property type="nucleotide sequence ID" value="NZ_DF967974.1"/>
</dbReference>
<name>A0A0P6XZA3_9CHLR</name>
<organism evidence="4 5">
    <name type="scientific">Levilinea saccharolytica</name>
    <dbReference type="NCBI Taxonomy" id="229921"/>
    <lineage>
        <taxon>Bacteria</taxon>
        <taxon>Bacillati</taxon>
        <taxon>Chloroflexota</taxon>
        <taxon>Anaerolineae</taxon>
        <taxon>Anaerolineales</taxon>
        <taxon>Anaerolineaceae</taxon>
        <taxon>Levilinea</taxon>
    </lineage>
</organism>
<evidence type="ECO:0000313" key="4">
    <source>
        <dbReference type="EMBL" id="KPL78475.1"/>
    </source>
</evidence>
<dbReference type="SUPFAM" id="SSF109998">
    <property type="entry name" value="Triger factor/SurA peptide-binding domain-like"/>
    <property type="match status" value="1"/>
</dbReference>
<dbReference type="Proteomes" id="UP000050501">
    <property type="component" value="Unassembled WGS sequence"/>
</dbReference>
<proteinExistence type="predicted"/>
<dbReference type="GO" id="GO:0003755">
    <property type="term" value="F:peptidyl-prolyl cis-trans isomerase activity"/>
    <property type="evidence" value="ECO:0007669"/>
    <property type="project" value="UniProtKB-KW"/>
</dbReference>
<feature type="signal peptide" evidence="2">
    <location>
        <begin position="1"/>
        <end position="26"/>
    </location>
</feature>
<dbReference type="InterPro" id="IPR027304">
    <property type="entry name" value="Trigger_fact/SurA_dom_sf"/>
</dbReference>
<evidence type="ECO:0000256" key="1">
    <source>
        <dbReference type="PROSITE-ProRule" id="PRU00278"/>
    </source>
</evidence>
<accession>A0A0P6XZA3</accession>
<dbReference type="PANTHER" id="PTHR47245:SF2">
    <property type="entry name" value="PEPTIDYL-PROLYL CIS-TRANS ISOMERASE HP_0175-RELATED"/>
    <property type="match status" value="1"/>
</dbReference>
<protein>
    <recommendedName>
        <fullName evidence="3">PpiC domain-containing protein</fullName>
    </recommendedName>
</protein>
<keyword evidence="1" id="KW-0413">Isomerase</keyword>
<dbReference type="PATRIC" id="fig|229921.5.peg.973"/>